<evidence type="ECO:0008006" key="3">
    <source>
        <dbReference type="Google" id="ProtNLM"/>
    </source>
</evidence>
<name>A0AAD6Z4L8_9AGAR</name>
<proteinExistence type="predicted"/>
<dbReference type="Proteomes" id="UP001218218">
    <property type="component" value="Unassembled WGS sequence"/>
</dbReference>
<organism evidence="1 2">
    <name type="scientific">Mycena albidolilacea</name>
    <dbReference type="NCBI Taxonomy" id="1033008"/>
    <lineage>
        <taxon>Eukaryota</taxon>
        <taxon>Fungi</taxon>
        <taxon>Dikarya</taxon>
        <taxon>Basidiomycota</taxon>
        <taxon>Agaricomycotina</taxon>
        <taxon>Agaricomycetes</taxon>
        <taxon>Agaricomycetidae</taxon>
        <taxon>Agaricales</taxon>
        <taxon>Marasmiineae</taxon>
        <taxon>Mycenaceae</taxon>
        <taxon>Mycena</taxon>
    </lineage>
</organism>
<dbReference type="AlphaFoldDB" id="A0AAD6Z4L8"/>
<protein>
    <recommendedName>
        <fullName evidence="3">Lectin</fullName>
    </recommendedName>
</protein>
<reference evidence="1" key="1">
    <citation type="submission" date="2023-03" db="EMBL/GenBank/DDBJ databases">
        <title>Massive genome expansion in bonnet fungi (Mycena s.s.) driven by repeated elements and novel gene families across ecological guilds.</title>
        <authorList>
            <consortium name="Lawrence Berkeley National Laboratory"/>
            <person name="Harder C.B."/>
            <person name="Miyauchi S."/>
            <person name="Viragh M."/>
            <person name="Kuo A."/>
            <person name="Thoen E."/>
            <person name="Andreopoulos B."/>
            <person name="Lu D."/>
            <person name="Skrede I."/>
            <person name="Drula E."/>
            <person name="Henrissat B."/>
            <person name="Morin E."/>
            <person name="Kohler A."/>
            <person name="Barry K."/>
            <person name="LaButti K."/>
            <person name="Morin E."/>
            <person name="Salamov A."/>
            <person name="Lipzen A."/>
            <person name="Mereny Z."/>
            <person name="Hegedus B."/>
            <person name="Baldrian P."/>
            <person name="Stursova M."/>
            <person name="Weitz H."/>
            <person name="Taylor A."/>
            <person name="Grigoriev I.V."/>
            <person name="Nagy L.G."/>
            <person name="Martin F."/>
            <person name="Kauserud H."/>
        </authorList>
    </citation>
    <scope>NUCLEOTIDE SEQUENCE</scope>
    <source>
        <strain evidence="1">CBHHK002</strain>
    </source>
</reference>
<comment type="caution">
    <text evidence="1">The sequence shown here is derived from an EMBL/GenBank/DDBJ whole genome shotgun (WGS) entry which is preliminary data.</text>
</comment>
<sequence>MPSWPLSYALSLPLLSLRVSSHSLVHLHCSLRMLFRPILALVVLVASTAALDFNNSTWIWANDSVPTSGGGTTSAGARAFRRRFITHDRKTPTFTDILITADENFTFYVNHEKVGTGAYYPLAYAFRTPLLRSGENMFAVTATSGSKSSTPGGLLIAIQITYNDGSTDTVVSDTHWLALTSVPDGYQNLTFGDGSWPAAVDESPYANSAWGPITIPANPQTFIYTNATNWIWTNETSKPSVTALVGSRPFRLTWTAPSGQMVTSASILISSDDEYMFFINGNMVAGGYNYVVSQQLSTSLAPAAKVVFAVNATNYGGPAGFIAEIQITTTGAPGCTECGSSRSFVITDESWKWTSTVPAGFEVPGYDDSSWSPAVYVVAVTPAYWQFKPSQ</sequence>
<evidence type="ECO:0000313" key="2">
    <source>
        <dbReference type="Proteomes" id="UP001218218"/>
    </source>
</evidence>
<dbReference type="EMBL" id="JARIHO010000091">
    <property type="protein sequence ID" value="KAJ7306848.1"/>
    <property type="molecule type" value="Genomic_DNA"/>
</dbReference>
<keyword evidence="2" id="KW-1185">Reference proteome</keyword>
<accession>A0AAD6Z4L8</accession>
<dbReference type="Gene3D" id="2.60.120.260">
    <property type="entry name" value="Galactose-binding domain-like"/>
    <property type="match status" value="2"/>
</dbReference>
<evidence type="ECO:0000313" key="1">
    <source>
        <dbReference type="EMBL" id="KAJ7306848.1"/>
    </source>
</evidence>
<gene>
    <name evidence="1" type="ORF">DFH08DRAFT_1088880</name>
</gene>